<keyword evidence="5 7" id="KW-0234">DNA repair</keyword>
<dbReference type="EMBL" id="LR824031">
    <property type="protein sequence ID" value="CAH0599584.1"/>
    <property type="molecule type" value="Genomic_DNA"/>
</dbReference>
<dbReference type="PANTHER" id="PTHR16140">
    <property type="entry name" value="NON-STRUCTURAL MAINTENANCE OF CHROMOSOMES ELEMENT 4"/>
    <property type="match status" value="1"/>
</dbReference>
<accession>A0A9P0C0M9</accession>
<evidence type="ECO:0000256" key="4">
    <source>
        <dbReference type="ARBA" id="ARBA00023172"/>
    </source>
</evidence>
<reference evidence="10" key="1">
    <citation type="submission" date="2021-12" db="EMBL/GenBank/DDBJ databases">
        <authorList>
            <person name="King R."/>
        </authorList>
    </citation>
    <scope>NUCLEOTIDE SEQUENCE</scope>
</reference>
<dbReference type="GO" id="GO:0006310">
    <property type="term" value="P:DNA recombination"/>
    <property type="evidence" value="ECO:0007669"/>
    <property type="project" value="UniProtKB-UniRule"/>
</dbReference>
<keyword evidence="6 7" id="KW-0539">Nucleus</keyword>
<comment type="subunit">
    <text evidence="7">Component of the SMC5-SMC6 complex.</text>
</comment>
<dbReference type="PANTHER" id="PTHR16140:SF0">
    <property type="entry name" value="NON-STRUCTURAL MAINTENANCE OF CHROMOSOMES ELEMENT 4"/>
    <property type="match status" value="1"/>
</dbReference>
<evidence type="ECO:0000259" key="9">
    <source>
        <dbReference type="Pfam" id="PF08743"/>
    </source>
</evidence>
<gene>
    <name evidence="10" type="ORF">CINC_LOCUS8854</name>
</gene>
<proteinExistence type="inferred from homology"/>
<name>A0A9P0C0M9_CHRIL</name>
<feature type="domain" description="Non-structural maintenance of chromosome element 4 C-terminal" evidence="9">
    <location>
        <begin position="195"/>
        <end position="282"/>
    </location>
</feature>
<dbReference type="InterPro" id="IPR014854">
    <property type="entry name" value="Nse4_C"/>
</dbReference>
<evidence type="ECO:0000256" key="8">
    <source>
        <dbReference type="SAM" id="MobiDB-lite"/>
    </source>
</evidence>
<dbReference type="GO" id="GO:0005634">
    <property type="term" value="C:nucleus"/>
    <property type="evidence" value="ECO:0007669"/>
    <property type="project" value="UniProtKB-SubCell"/>
</dbReference>
<comment type="similarity">
    <text evidence="2 7">Belongs to the NSE4 family.</text>
</comment>
<feature type="region of interest" description="Disordered" evidence="8">
    <location>
        <begin position="144"/>
        <end position="163"/>
    </location>
</feature>
<keyword evidence="4 7" id="KW-0233">DNA recombination</keyword>
<evidence type="ECO:0000256" key="7">
    <source>
        <dbReference type="RuleBase" id="RU365071"/>
    </source>
</evidence>
<dbReference type="GO" id="GO:0030915">
    <property type="term" value="C:Smc5-Smc6 complex"/>
    <property type="evidence" value="ECO:0007669"/>
    <property type="project" value="UniProtKB-UniRule"/>
</dbReference>
<evidence type="ECO:0000256" key="6">
    <source>
        <dbReference type="ARBA" id="ARBA00023242"/>
    </source>
</evidence>
<sequence length="286" mass="32678">MTSMNNTQSSRSSMGSHDRKLRYRALLEDLSVLEDDDANNMELIDKTATAVNEAKRLLAEGGVDERVKHPGESYLDSRVLRAASDLAVRYSEAVSGNVHTYDKQMLAQHIRENPQFWEFPFPAEVPPVGFLFGTFAATPAAQRPRAARQHVQRQQAAEERAPDNVDRLEKVEEGSAMVSRVLKFINKWYKQQQKPLSYFHTVLDPTSFSKTVENVYHVSFLVRDGSIAVELDEVHRLPFITPVSKSRQEARDLADEKQFIVSIDMQRWQDLIAAFSIERPMMVLQR</sequence>
<evidence type="ECO:0000256" key="1">
    <source>
        <dbReference type="ARBA" id="ARBA00004123"/>
    </source>
</evidence>
<dbReference type="OrthoDB" id="361242at2759"/>
<protein>
    <recommendedName>
        <fullName evidence="7">Non-structural maintenance of chromosomes element 4</fullName>
    </recommendedName>
</protein>
<comment type="function">
    <text evidence="7">Component of the SMC5-SMC6 complex, that promotes sister chromatid alignment after DNA damage and facilitates double-stranded DNA breaks (DSBs) repair via homologous recombination between sister chromatids.</text>
</comment>
<evidence type="ECO:0000313" key="11">
    <source>
        <dbReference type="Proteomes" id="UP001154114"/>
    </source>
</evidence>
<evidence type="ECO:0000256" key="3">
    <source>
        <dbReference type="ARBA" id="ARBA00022763"/>
    </source>
</evidence>
<comment type="subcellular location">
    <subcellularLocation>
        <location evidence="1 7">Nucleus</location>
    </subcellularLocation>
</comment>
<evidence type="ECO:0000256" key="5">
    <source>
        <dbReference type="ARBA" id="ARBA00023204"/>
    </source>
</evidence>
<dbReference type="GO" id="GO:0006281">
    <property type="term" value="P:DNA repair"/>
    <property type="evidence" value="ECO:0007669"/>
    <property type="project" value="UniProtKB-UniRule"/>
</dbReference>
<evidence type="ECO:0000313" key="10">
    <source>
        <dbReference type="EMBL" id="CAH0599584.1"/>
    </source>
</evidence>
<dbReference type="InterPro" id="IPR027786">
    <property type="entry name" value="Nse4/EID"/>
</dbReference>
<organism evidence="10 11">
    <name type="scientific">Chrysodeixis includens</name>
    <name type="common">Soybean looper</name>
    <name type="synonym">Pseudoplusia includens</name>
    <dbReference type="NCBI Taxonomy" id="689277"/>
    <lineage>
        <taxon>Eukaryota</taxon>
        <taxon>Metazoa</taxon>
        <taxon>Ecdysozoa</taxon>
        <taxon>Arthropoda</taxon>
        <taxon>Hexapoda</taxon>
        <taxon>Insecta</taxon>
        <taxon>Pterygota</taxon>
        <taxon>Neoptera</taxon>
        <taxon>Endopterygota</taxon>
        <taxon>Lepidoptera</taxon>
        <taxon>Glossata</taxon>
        <taxon>Ditrysia</taxon>
        <taxon>Noctuoidea</taxon>
        <taxon>Noctuidae</taxon>
        <taxon>Plusiinae</taxon>
        <taxon>Chrysodeixis</taxon>
    </lineage>
</organism>
<keyword evidence="3 7" id="KW-0227">DNA damage</keyword>
<evidence type="ECO:0000256" key="2">
    <source>
        <dbReference type="ARBA" id="ARBA00008997"/>
    </source>
</evidence>
<keyword evidence="11" id="KW-1185">Reference proteome</keyword>
<dbReference type="AlphaFoldDB" id="A0A9P0C0M9"/>
<dbReference type="Proteomes" id="UP001154114">
    <property type="component" value="Chromosome 28"/>
</dbReference>
<dbReference type="Pfam" id="PF08743">
    <property type="entry name" value="Nse4_C"/>
    <property type="match status" value="1"/>
</dbReference>